<sequence length="320" mass="36614">MRTQCKLYIGVVCLTFLDIVLTSKTYTIRTGFDENECQGPIKIYEELGCTPVYKKLELNCPSRYNCNHIKRRSPEKCYIDGKEYSDGDKLPDEYTDDPCTVCICTISKKTANFECLSNLCSGRFKEGCYLRRNATECCPGPLICPEKKQDIPTCQVDGVTYYDGDLFYPLGEPQKKCFCGPGYKGRNVKPFCLTRKQIDCNTEFYYGNEITKRCAPIYDIGKSPQVDCNSGYRCQNSKDVVVIPQKFISSFTNSKARCIFGNLKLRIGHRLDRSSYYRSTQNCMDCICQTPPFLTCKRQPVNLCDDNADIFEKKKQKIIP</sequence>
<name>A0A834Y1Q6_APHGI</name>
<protein>
    <submittedName>
        <fullName evidence="2">Uncharacterized protein</fullName>
    </submittedName>
</protein>
<keyword evidence="3" id="KW-1185">Reference proteome</keyword>
<accession>A0A834Y1Q6</accession>
<feature type="signal peptide" evidence="1">
    <location>
        <begin position="1"/>
        <end position="22"/>
    </location>
</feature>
<organism evidence="2 3">
    <name type="scientific">Aphidius gifuensis</name>
    <name type="common">Parasitoid wasp</name>
    <dbReference type="NCBI Taxonomy" id="684658"/>
    <lineage>
        <taxon>Eukaryota</taxon>
        <taxon>Metazoa</taxon>
        <taxon>Ecdysozoa</taxon>
        <taxon>Arthropoda</taxon>
        <taxon>Hexapoda</taxon>
        <taxon>Insecta</taxon>
        <taxon>Pterygota</taxon>
        <taxon>Neoptera</taxon>
        <taxon>Endopterygota</taxon>
        <taxon>Hymenoptera</taxon>
        <taxon>Apocrita</taxon>
        <taxon>Ichneumonoidea</taxon>
        <taxon>Braconidae</taxon>
        <taxon>Aphidiinae</taxon>
        <taxon>Aphidius</taxon>
    </lineage>
</organism>
<evidence type="ECO:0000256" key="1">
    <source>
        <dbReference type="SAM" id="SignalP"/>
    </source>
</evidence>
<keyword evidence="1" id="KW-0732">Signal</keyword>
<gene>
    <name evidence="2" type="ORF">HCN44_001927</name>
</gene>
<feature type="chain" id="PRO_5032276849" evidence="1">
    <location>
        <begin position="23"/>
        <end position="320"/>
    </location>
</feature>
<dbReference type="AlphaFoldDB" id="A0A834Y1Q6"/>
<dbReference type="Proteomes" id="UP000639338">
    <property type="component" value="Unassembled WGS sequence"/>
</dbReference>
<reference evidence="2 3" key="1">
    <citation type="submission" date="2020-08" db="EMBL/GenBank/DDBJ databases">
        <title>Aphidius gifuensis genome sequencing and assembly.</title>
        <authorList>
            <person name="Du Z."/>
        </authorList>
    </citation>
    <scope>NUCLEOTIDE SEQUENCE [LARGE SCALE GENOMIC DNA]</scope>
    <source>
        <strain evidence="2">YNYX2018</strain>
        <tissue evidence="2">Adults</tissue>
    </source>
</reference>
<dbReference type="EMBL" id="JACMRX010000001">
    <property type="protein sequence ID" value="KAF7996295.1"/>
    <property type="molecule type" value="Genomic_DNA"/>
</dbReference>
<evidence type="ECO:0000313" key="3">
    <source>
        <dbReference type="Proteomes" id="UP000639338"/>
    </source>
</evidence>
<comment type="caution">
    <text evidence="2">The sequence shown here is derived from an EMBL/GenBank/DDBJ whole genome shotgun (WGS) entry which is preliminary data.</text>
</comment>
<evidence type="ECO:0000313" key="2">
    <source>
        <dbReference type="EMBL" id="KAF7996295.1"/>
    </source>
</evidence>
<proteinExistence type="predicted"/>
<dbReference type="OrthoDB" id="365605at2759"/>